<dbReference type="PANTHER" id="PTHR33993">
    <property type="entry name" value="GLYOXALASE-RELATED"/>
    <property type="match status" value="1"/>
</dbReference>
<dbReference type="Proteomes" id="UP000766486">
    <property type="component" value="Unassembled WGS sequence"/>
</dbReference>
<dbReference type="InterPro" id="IPR029068">
    <property type="entry name" value="Glyas_Bleomycin-R_OHBP_Dase"/>
</dbReference>
<protein>
    <recommendedName>
        <fullName evidence="1">VOC domain-containing protein</fullName>
    </recommendedName>
</protein>
<dbReference type="Gene3D" id="3.10.180.10">
    <property type="entry name" value="2,3-Dihydroxybiphenyl 1,2-Dioxygenase, domain 1"/>
    <property type="match status" value="1"/>
</dbReference>
<dbReference type="SUPFAM" id="SSF54593">
    <property type="entry name" value="Glyoxalase/Bleomycin resistance protein/Dihydroxybiphenyl dioxygenase"/>
    <property type="match status" value="1"/>
</dbReference>
<evidence type="ECO:0000259" key="1">
    <source>
        <dbReference type="PROSITE" id="PS51819"/>
    </source>
</evidence>
<dbReference type="PROSITE" id="PS51819">
    <property type="entry name" value="VOC"/>
    <property type="match status" value="1"/>
</dbReference>
<keyword evidence="3" id="KW-1185">Reference proteome</keyword>
<dbReference type="Pfam" id="PF00903">
    <property type="entry name" value="Glyoxalase"/>
    <property type="match status" value="1"/>
</dbReference>
<comment type="caution">
    <text evidence="2">The sequence shown here is derived from an EMBL/GenBank/DDBJ whole genome shotgun (WGS) entry which is preliminary data.</text>
</comment>
<gene>
    <name evidence="2" type="ORF">CLO192961_LOCUS132736</name>
</gene>
<dbReference type="EMBL" id="CABFNS010000715">
    <property type="protein sequence ID" value="VUC24181.1"/>
    <property type="molecule type" value="Genomic_DNA"/>
</dbReference>
<sequence length="146" mass="16595">MSMFKPWNPPPFGSPVFIEIPTLDVTKSEKFYSAVFNWPIWAENPKEHPKEDVAMFDFQDPRISGGLIKTMPDANSGQVKQGDRGSACIWYRVEKVEASSETIEKEGGQLVSQIFDDGKHGRFRYFKDPDGNVAVIYQYIGEILTQ</sequence>
<dbReference type="CDD" id="cd07247">
    <property type="entry name" value="SgaA_N_like"/>
    <property type="match status" value="1"/>
</dbReference>
<dbReference type="InterPro" id="IPR052164">
    <property type="entry name" value="Anthracycline_SecMetBiosynth"/>
</dbReference>
<dbReference type="InterPro" id="IPR004360">
    <property type="entry name" value="Glyas_Fos-R_dOase_dom"/>
</dbReference>
<dbReference type="InterPro" id="IPR037523">
    <property type="entry name" value="VOC_core"/>
</dbReference>
<proteinExistence type="predicted"/>
<name>A0ABY6TZQ1_BIOOC</name>
<feature type="domain" description="VOC" evidence="1">
    <location>
        <begin position="14"/>
        <end position="139"/>
    </location>
</feature>
<accession>A0ABY6TZQ1</accession>
<organism evidence="2 3">
    <name type="scientific">Bionectria ochroleuca</name>
    <name type="common">Gliocladium roseum</name>
    <dbReference type="NCBI Taxonomy" id="29856"/>
    <lineage>
        <taxon>Eukaryota</taxon>
        <taxon>Fungi</taxon>
        <taxon>Dikarya</taxon>
        <taxon>Ascomycota</taxon>
        <taxon>Pezizomycotina</taxon>
        <taxon>Sordariomycetes</taxon>
        <taxon>Hypocreomycetidae</taxon>
        <taxon>Hypocreales</taxon>
        <taxon>Bionectriaceae</taxon>
        <taxon>Clonostachys</taxon>
    </lineage>
</organism>
<reference evidence="2 3" key="1">
    <citation type="submission" date="2019-06" db="EMBL/GenBank/DDBJ databases">
        <authorList>
            <person name="Broberg M."/>
        </authorList>
    </citation>
    <scope>NUCLEOTIDE SEQUENCE [LARGE SCALE GENOMIC DNA]</scope>
</reference>
<evidence type="ECO:0000313" key="2">
    <source>
        <dbReference type="EMBL" id="VUC24181.1"/>
    </source>
</evidence>
<evidence type="ECO:0000313" key="3">
    <source>
        <dbReference type="Proteomes" id="UP000766486"/>
    </source>
</evidence>